<organism evidence="2 3">
    <name type="scientific">Bacillus manliponensis</name>
    <dbReference type="NCBI Taxonomy" id="574376"/>
    <lineage>
        <taxon>Bacteria</taxon>
        <taxon>Bacillati</taxon>
        <taxon>Bacillota</taxon>
        <taxon>Bacilli</taxon>
        <taxon>Bacillales</taxon>
        <taxon>Bacillaceae</taxon>
        <taxon>Bacillus</taxon>
        <taxon>Bacillus cereus group</taxon>
    </lineage>
</organism>
<reference evidence="2 3" key="1">
    <citation type="submission" date="2014-06" db="EMBL/GenBank/DDBJ databases">
        <title>Draft genome sequence of Bacillus manliponensis JCM 15802 (MCCC 1A00708).</title>
        <authorList>
            <person name="Lai Q."/>
            <person name="Liu Y."/>
            <person name="Shao Z."/>
        </authorList>
    </citation>
    <scope>NUCLEOTIDE SEQUENCE [LARGE SCALE GENOMIC DNA]</scope>
    <source>
        <strain evidence="2 3">JCM 15802</strain>
    </source>
</reference>
<keyword evidence="1" id="KW-1133">Transmembrane helix</keyword>
<proteinExistence type="predicted"/>
<dbReference type="AlphaFoldDB" id="A0A073JW99"/>
<protein>
    <submittedName>
        <fullName evidence="2">Uncharacterized protein</fullName>
    </submittedName>
</protein>
<sequence length="60" mass="6769">MSSFLLIFAPLLTMILTFLVLEFTKEFLDRYVDSSIIAVLIIMGAFGVISAGIYYIVKFI</sequence>
<gene>
    <name evidence="2" type="ORF">BAMA_04715</name>
</gene>
<evidence type="ECO:0000313" key="3">
    <source>
        <dbReference type="Proteomes" id="UP000027822"/>
    </source>
</evidence>
<accession>A0A073JW99</accession>
<keyword evidence="1" id="KW-0472">Membrane</keyword>
<evidence type="ECO:0000256" key="1">
    <source>
        <dbReference type="SAM" id="Phobius"/>
    </source>
</evidence>
<feature type="transmembrane region" description="Helical" evidence="1">
    <location>
        <begin position="36"/>
        <end position="57"/>
    </location>
</feature>
<keyword evidence="1" id="KW-0812">Transmembrane</keyword>
<dbReference type="Proteomes" id="UP000027822">
    <property type="component" value="Unassembled WGS sequence"/>
</dbReference>
<name>A0A073JW99_9BACI</name>
<keyword evidence="3" id="KW-1185">Reference proteome</keyword>
<feature type="transmembrane region" description="Helical" evidence="1">
    <location>
        <begin position="6"/>
        <end position="24"/>
    </location>
</feature>
<evidence type="ECO:0000313" key="2">
    <source>
        <dbReference type="EMBL" id="KEK18570.1"/>
    </source>
</evidence>
<dbReference type="EMBL" id="JOTN01000013">
    <property type="protein sequence ID" value="KEK18570.1"/>
    <property type="molecule type" value="Genomic_DNA"/>
</dbReference>
<comment type="caution">
    <text evidence="2">The sequence shown here is derived from an EMBL/GenBank/DDBJ whole genome shotgun (WGS) entry which is preliminary data.</text>
</comment>